<dbReference type="STRING" id="1279009.ADICEAN_01252"/>
<sequence>MIISHKHKFIFVKTQKTAGSSLEIALSAICGAEDVLTPLDEDEEKVRKALGYRGAQNYIIPFWQYKTLDWAKFFYFRKRLQYYHHMSAHQIKWYLGADIWKSYFTFCFERNPWDKVISYYYWEEGDRREKNIQDFLLSGRGGDMRGFDLYSQGGVPIVDKVYKYENMEDNLKDLSDRLGLCTALRLPEYRAKGGARKDKRSYREILSAQEAELIAAIFAREIKYFSYYF</sequence>
<name>M7N8N1_9BACT</name>
<evidence type="ECO:0008006" key="3">
    <source>
        <dbReference type="Google" id="ProtNLM"/>
    </source>
</evidence>
<reference evidence="1 2" key="1">
    <citation type="journal article" date="2013" name="Genome Announc.">
        <title>Draft Genome Sequence of Cesiribacter andamanensis Strain AMV16T, Isolated from a Soil Sample from a Mud Volcano in the Andaman Islands, India.</title>
        <authorList>
            <person name="Shivaji S."/>
            <person name="Ara S."/>
            <person name="Begum Z."/>
            <person name="Srinivas T.N."/>
            <person name="Singh A."/>
            <person name="Kumar Pinnaka A."/>
        </authorList>
    </citation>
    <scope>NUCLEOTIDE SEQUENCE [LARGE SCALE GENOMIC DNA]</scope>
    <source>
        <strain evidence="1 2">AMV16</strain>
    </source>
</reference>
<protein>
    <recommendedName>
        <fullName evidence="3">Sulfotransferase family protein</fullName>
    </recommendedName>
</protein>
<proteinExistence type="predicted"/>
<comment type="caution">
    <text evidence="1">The sequence shown here is derived from an EMBL/GenBank/DDBJ whole genome shotgun (WGS) entry which is preliminary data.</text>
</comment>
<dbReference type="RefSeq" id="WP_009194652.1">
    <property type="nucleotide sequence ID" value="NZ_AODQ01000022.1"/>
</dbReference>
<dbReference type="SUPFAM" id="SSF52540">
    <property type="entry name" value="P-loop containing nucleoside triphosphate hydrolases"/>
    <property type="match status" value="1"/>
</dbReference>
<dbReference type="AlphaFoldDB" id="M7N8N1"/>
<dbReference type="EMBL" id="AODQ01000022">
    <property type="protein sequence ID" value="EMR03571.1"/>
    <property type="molecule type" value="Genomic_DNA"/>
</dbReference>
<dbReference type="Proteomes" id="UP000011910">
    <property type="component" value="Unassembled WGS sequence"/>
</dbReference>
<organism evidence="1 2">
    <name type="scientific">Cesiribacter andamanensis AMV16</name>
    <dbReference type="NCBI Taxonomy" id="1279009"/>
    <lineage>
        <taxon>Bacteria</taxon>
        <taxon>Pseudomonadati</taxon>
        <taxon>Bacteroidota</taxon>
        <taxon>Cytophagia</taxon>
        <taxon>Cytophagales</taxon>
        <taxon>Cesiribacteraceae</taxon>
        <taxon>Cesiribacter</taxon>
    </lineage>
</organism>
<dbReference type="OrthoDB" id="288532at2"/>
<evidence type="ECO:0000313" key="1">
    <source>
        <dbReference type="EMBL" id="EMR03571.1"/>
    </source>
</evidence>
<dbReference type="InterPro" id="IPR027417">
    <property type="entry name" value="P-loop_NTPase"/>
</dbReference>
<accession>M7N8N1</accession>
<keyword evidence="2" id="KW-1185">Reference proteome</keyword>
<dbReference type="Gene3D" id="3.40.50.300">
    <property type="entry name" value="P-loop containing nucleotide triphosphate hydrolases"/>
    <property type="match status" value="1"/>
</dbReference>
<gene>
    <name evidence="1" type="ORF">ADICEAN_01252</name>
</gene>
<evidence type="ECO:0000313" key="2">
    <source>
        <dbReference type="Proteomes" id="UP000011910"/>
    </source>
</evidence>
<dbReference type="eggNOG" id="COG0457">
    <property type="taxonomic scope" value="Bacteria"/>
</dbReference>